<accession>A0A3S5CN65</accession>
<sequence>MCSQAQRTYLSSCTQGSYTDSSLSNCPLLNDFVYSVIPSSVYEISASSKQVLPPLNPADIPLGAASLSLIALYEAMQTPDYLATAWWYRLAGQPENAHLSDSSLSLPYQASPKTLTPAFIPFSGIKAPPGAAVCPASGLGSFDGTTVLNAATTASTTESHCLAQDYMSILMPAQFGNLPKALELAADLLEVPLPSNTPTGHSQPLVLAGPLSVGSTQPSVSVATSLSISDDIGPSIPRSPSIVTSITEVSASQASLQLLAECLNRSKLQEYCIRCAILSH</sequence>
<gene>
    <name evidence="1" type="ORF">PXEA_LOCUS16028</name>
</gene>
<reference evidence="1" key="1">
    <citation type="submission" date="2018-11" db="EMBL/GenBank/DDBJ databases">
        <authorList>
            <consortium name="Pathogen Informatics"/>
        </authorList>
    </citation>
    <scope>NUCLEOTIDE SEQUENCE</scope>
</reference>
<evidence type="ECO:0000313" key="1">
    <source>
        <dbReference type="EMBL" id="VEL22588.1"/>
    </source>
</evidence>
<dbReference type="EMBL" id="CAAALY010057305">
    <property type="protein sequence ID" value="VEL22588.1"/>
    <property type="molecule type" value="Genomic_DNA"/>
</dbReference>
<proteinExistence type="predicted"/>
<dbReference type="Proteomes" id="UP000784294">
    <property type="component" value="Unassembled WGS sequence"/>
</dbReference>
<organism evidence="1 2">
    <name type="scientific">Protopolystoma xenopodis</name>
    <dbReference type="NCBI Taxonomy" id="117903"/>
    <lineage>
        <taxon>Eukaryota</taxon>
        <taxon>Metazoa</taxon>
        <taxon>Spiralia</taxon>
        <taxon>Lophotrochozoa</taxon>
        <taxon>Platyhelminthes</taxon>
        <taxon>Monogenea</taxon>
        <taxon>Polyopisthocotylea</taxon>
        <taxon>Polystomatidea</taxon>
        <taxon>Polystomatidae</taxon>
        <taxon>Protopolystoma</taxon>
    </lineage>
</organism>
<evidence type="ECO:0000313" key="2">
    <source>
        <dbReference type="Proteomes" id="UP000784294"/>
    </source>
</evidence>
<keyword evidence="2" id="KW-1185">Reference proteome</keyword>
<name>A0A3S5CN65_9PLAT</name>
<dbReference type="AlphaFoldDB" id="A0A3S5CN65"/>
<protein>
    <submittedName>
        <fullName evidence="1">Uncharacterized protein</fullName>
    </submittedName>
</protein>
<comment type="caution">
    <text evidence="1">The sequence shown here is derived from an EMBL/GenBank/DDBJ whole genome shotgun (WGS) entry which is preliminary data.</text>
</comment>